<keyword evidence="1" id="KW-1133">Transmembrane helix</keyword>
<evidence type="ECO:0000256" key="1">
    <source>
        <dbReference type="SAM" id="Phobius"/>
    </source>
</evidence>
<protein>
    <submittedName>
        <fullName evidence="2">DUF4190 domain-containing protein</fullName>
    </submittedName>
</protein>
<dbReference type="EMBL" id="CP046171">
    <property type="protein sequence ID" value="QIS06675.1"/>
    <property type="molecule type" value="Genomic_DNA"/>
</dbReference>
<name>A0A6G9Y0E0_NOCBR</name>
<reference evidence="2 3" key="1">
    <citation type="journal article" date="2019" name="ACS Chem. Biol.">
        <title>Identification and Mobilization of a Cryptic Antibiotic Biosynthesis Gene Locus from a Human-Pathogenic Nocardia Isolate.</title>
        <authorList>
            <person name="Herisse M."/>
            <person name="Ishida K."/>
            <person name="Porter J.L."/>
            <person name="Howden B."/>
            <person name="Hertweck C."/>
            <person name="Stinear T.P."/>
            <person name="Pidot S.J."/>
        </authorList>
    </citation>
    <scope>NUCLEOTIDE SEQUENCE [LARGE SCALE GENOMIC DNA]</scope>
    <source>
        <strain evidence="2 3">AUSMDU00024985</strain>
    </source>
</reference>
<dbReference type="RefSeq" id="WP_167465692.1">
    <property type="nucleotide sequence ID" value="NZ_CP046171.1"/>
</dbReference>
<keyword evidence="1" id="KW-0812">Transmembrane</keyword>
<keyword evidence="1" id="KW-0472">Membrane</keyword>
<feature type="transmembrane region" description="Helical" evidence="1">
    <location>
        <begin position="73"/>
        <end position="106"/>
    </location>
</feature>
<organism evidence="2 3">
    <name type="scientific">Nocardia brasiliensis</name>
    <dbReference type="NCBI Taxonomy" id="37326"/>
    <lineage>
        <taxon>Bacteria</taxon>
        <taxon>Bacillati</taxon>
        <taxon>Actinomycetota</taxon>
        <taxon>Actinomycetes</taxon>
        <taxon>Mycobacteriales</taxon>
        <taxon>Nocardiaceae</taxon>
        <taxon>Nocardia</taxon>
    </lineage>
</organism>
<dbReference type="AlphaFoldDB" id="A0A6G9Y0E0"/>
<sequence length="112" mass="11673">MSYPPQQPPYGYPAYGAYGPPPDHPQATTILILGILGLVFCQILGPVAWVMGKRALNEIDASGGALGGRSNVMVGYVCGIISSVLIILGILFFVLFLVLGLAGVWAGSSSSY</sequence>
<gene>
    <name evidence="2" type="ORF">F5X71_34125</name>
</gene>
<proteinExistence type="predicted"/>
<feature type="transmembrane region" description="Helical" evidence="1">
    <location>
        <begin position="30"/>
        <end position="52"/>
    </location>
</feature>
<evidence type="ECO:0000313" key="3">
    <source>
        <dbReference type="Proteomes" id="UP000501705"/>
    </source>
</evidence>
<accession>A0A6G9Y0E0</accession>
<evidence type="ECO:0000313" key="2">
    <source>
        <dbReference type="EMBL" id="QIS06675.1"/>
    </source>
</evidence>
<dbReference type="Proteomes" id="UP000501705">
    <property type="component" value="Chromosome"/>
</dbReference>